<keyword evidence="4" id="KW-0800">Toxin</keyword>
<protein>
    <recommendedName>
        <fullName evidence="10">NAD(P)(+)--arginine ADP-ribosyltransferase</fullName>
        <ecNumber evidence="10">2.4.2.31</ecNumber>
    </recommendedName>
    <alternativeName>
        <fullName evidence="10">Mono(ADP-ribosyl)transferase</fullName>
    </alternativeName>
</protein>
<dbReference type="Proteomes" id="UP000663882">
    <property type="component" value="Unassembled WGS sequence"/>
</dbReference>
<keyword evidence="5 10" id="KW-0328">Glycosyltransferase</keyword>
<proteinExistence type="inferred from homology"/>
<reference evidence="11" key="1">
    <citation type="submission" date="2021-02" db="EMBL/GenBank/DDBJ databases">
        <authorList>
            <person name="Nowell W R."/>
        </authorList>
    </citation>
    <scope>NUCLEOTIDE SEQUENCE</scope>
</reference>
<dbReference type="PANTHER" id="PTHR10339">
    <property type="entry name" value="ADP-RIBOSYLTRANSFERASE"/>
    <property type="match status" value="1"/>
</dbReference>
<keyword evidence="8" id="KW-0843">Virulence</keyword>
<evidence type="ECO:0000313" key="12">
    <source>
        <dbReference type="EMBL" id="CAF1295668.1"/>
    </source>
</evidence>
<dbReference type="GO" id="GO:0005576">
    <property type="term" value="C:extracellular region"/>
    <property type="evidence" value="ECO:0007669"/>
    <property type="project" value="UniProtKB-SubCell"/>
</dbReference>
<keyword evidence="10" id="KW-0520">NAD</keyword>
<evidence type="ECO:0000256" key="8">
    <source>
        <dbReference type="ARBA" id="ARBA00023026"/>
    </source>
</evidence>
<evidence type="ECO:0000256" key="5">
    <source>
        <dbReference type="ARBA" id="ARBA00022676"/>
    </source>
</evidence>
<sequence length="200" mass="23254">KNYLENELQDIDGINTIKEYFDKAINEKDPTYLLTAYTAETDFYTTLNVDLAKLQLENLTAKENLSLTYYIGIIARHPKLEILSYTGKVFRGMMITANDVKKYKVGSRILTKTFSSTSKQRNVASTFHAKKTDKDDRLSTLCIYEIRNPRTALDIQQMSLFQYEEEVLILPYSAFKIIDIQQNENRSPQIEIKLKESEPW</sequence>
<dbReference type="Proteomes" id="UP000663823">
    <property type="component" value="Unassembled WGS sequence"/>
</dbReference>
<feature type="non-terminal residue" evidence="11">
    <location>
        <position position="1"/>
    </location>
</feature>
<dbReference type="EC" id="2.4.2.31" evidence="10"/>
<evidence type="ECO:0000256" key="9">
    <source>
        <dbReference type="ARBA" id="ARBA00047597"/>
    </source>
</evidence>
<keyword evidence="7" id="KW-0548">Nucleotidyltransferase</keyword>
<comment type="similarity">
    <text evidence="2 10">Belongs to the Arg-specific ADP-ribosyltransferase family.</text>
</comment>
<evidence type="ECO:0000313" key="14">
    <source>
        <dbReference type="Proteomes" id="UP000663882"/>
    </source>
</evidence>
<dbReference type="EMBL" id="CAJNOO010001209">
    <property type="protein sequence ID" value="CAF1115117.1"/>
    <property type="molecule type" value="Genomic_DNA"/>
</dbReference>
<comment type="caution">
    <text evidence="11">The sequence shown here is derived from an EMBL/GenBank/DDBJ whole genome shotgun (WGS) entry which is preliminary data.</text>
</comment>
<dbReference type="GO" id="GO:0090729">
    <property type="term" value="F:toxin activity"/>
    <property type="evidence" value="ECO:0007669"/>
    <property type="project" value="UniProtKB-KW"/>
</dbReference>
<evidence type="ECO:0000256" key="6">
    <source>
        <dbReference type="ARBA" id="ARBA00022679"/>
    </source>
</evidence>
<dbReference type="PANTHER" id="PTHR10339:SF25">
    <property type="entry name" value="SECRETED EXOENZYME S"/>
    <property type="match status" value="1"/>
</dbReference>
<dbReference type="AlphaFoldDB" id="A0A814Q6P3"/>
<accession>A0A814Q6P3</accession>
<evidence type="ECO:0000313" key="13">
    <source>
        <dbReference type="EMBL" id="CAF3737968.1"/>
    </source>
</evidence>
<dbReference type="InterPro" id="IPR050999">
    <property type="entry name" value="ADP-ribosyltransferase_ARG"/>
</dbReference>
<dbReference type="InterPro" id="IPR000768">
    <property type="entry name" value="ART"/>
</dbReference>
<dbReference type="Pfam" id="PF01129">
    <property type="entry name" value="ART"/>
    <property type="match status" value="1"/>
</dbReference>
<dbReference type="EMBL" id="CAJOAX010001693">
    <property type="protein sequence ID" value="CAF3737968.1"/>
    <property type="molecule type" value="Genomic_DNA"/>
</dbReference>
<dbReference type="EMBL" id="CAJNOU010002158">
    <property type="protein sequence ID" value="CAF1295668.1"/>
    <property type="molecule type" value="Genomic_DNA"/>
</dbReference>
<organism evidence="11 14">
    <name type="scientific">Rotaria sordida</name>
    <dbReference type="NCBI Taxonomy" id="392033"/>
    <lineage>
        <taxon>Eukaryota</taxon>
        <taxon>Metazoa</taxon>
        <taxon>Spiralia</taxon>
        <taxon>Gnathifera</taxon>
        <taxon>Rotifera</taxon>
        <taxon>Eurotatoria</taxon>
        <taxon>Bdelloidea</taxon>
        <taxon>Philodinida</taxon>
        <taxon>Philodinidae</taxon>
        <taxon>Rotaria</taxon>
    </lineage>
</organism>
<evidence type="ECO:0000256" key="10">
    <source>
        <dbReference type="RuleBase" id="RU361228"/>
    </source>
</evidence>
<name>A0A814Q6P3_9BILA</name>
<evidence type="ECO:0000256" key="2">
    <source>
        <dbReference type="ARBA" id="ARBA00009558"/>
    </source>
</evidence>
<keyword evidence="10" id="KW-0521">NADP</keyword>
<keyword evidence="3" id="KW-0964">Secreted</keyword>
<evidence type="ECO:0000256" key="7">
    <source>
        <dbReference type="ARBA" id="ARBA00022695"/>
    </source>
</evidence>
<dbReference type="OrthoDB" id="21416at2759"/>
<gene>
    <name evidence="13" type="ORF">OTI717_LOCUS14841</name>
    <name evidence="11" type="ORF">RFH988_LOCUS20048</name>
    <name evidence="12" type="ORF">SEV965_LOCUS26011</name>
</gene>
<evidence type="ECO:0000256" key="4">
    <source>
        <dbReference type="ARBA" id="ARBA00022656"/>
    </source>
</evidence>
<comment type="catalytic activity">
    <reaction evidence="9 10">
        <text>L-arginyl-[protein] + NAD(+) = N(omega)-(ADP-D-ribosyl)-L-arginyl-[protein] + nicotinamide + H(+)</text>
        <dbReference type="Rhea" id="RHEA:19149"/>
        <dbReference type="Rhea" id="RHEA-COMP:10532"/>
        <dbReference type="Rhea" id="RHEA-COMP:15087"/>
        <dbReference type="ChEBI" id="CHEBI:15378"/>
        <dbReference type="ChEBI" id="CHEBI:17154"/>
        <dbReference type="ChEBI" id="CHEBI:29965"/>
        <dbReference type="ChEBI" id="CHEBI:57540"/>
        <dbReference type="ChEBI" id="CHEBI:142554"/>
        <dbReference type="EC" id="2.4.2.31"/>
    </reaction>
</comment>
<dbReference type="GO" id="GO:0003950">
    <property type="term" value="F:NAD+ poly-ADP-ribosyltransferase activity"/>
    <property type="evidence" value="ECO:0007669"/>
    <property type="project" value="TreeGrafter"/>
</dbReference>
<dbReference type="Gene3D" id="3.90.176.10">
    <property type="entry name" value="Toxin ADP-ribosyltransferase, Chain A, domain 1"/>
    <property type="match status" value="1"/>
</dbReference>
<dbReference type="GO" id="GO:0016779">
    <property type="term" value="F:nucleotidyltransferase activity"/>
    <property type="evidence" value="ECO:0007669"/>
    <property type="project" value="UniProtKB-KW"/>
</dbReference>
<dbReference type="SUPFAM" id="SSF56399">
    <property type="entry name" value="ADP-ribosylation"/>
    <property type="match status" value="1"/>
</dbReference>
<dbReference type="PROSITE" id="PS51996">
    <property type="entry name" value="TR_MART"/>
    <property type="match status" value="1"/>
</dbReference>
<keyword evidence="6 10" id="KW-0808">Transferase</keyword>
<dbReference type="Proteomes" id="UP000663889">
    <property type="component" value="Unassembled WGS sequence"/>
</dbReference>
<dbReference type="GO" id="GO:0106274">
    <property type="term" value="F:NAD+-protein-arginine ADP-ribosyltransferase activity"/>
    <property type="evidence" value="ECO:0007669"/>
    <property type="project" value="UniProtKB-EC"/>
</dbReference>
<evidence type="ECO:0000256" key="1">
    <source>
        <dbReference type="ARBA" id="ARBA00004613"/>
    </source>
</evidence>
<evidence type="ECO:0000313" key="11">
    <source>
        <dbReference type="EMBL" id="CAF1115117.1"/>
    </source>
</evidence>
<comment type="subcellular location">
    <subcellularLocation>
        <location evidence="1">Secreted</location>
    </subcellularLocation>
</comment>
<evidence type="ECO:0000256" key="3">
    <source>
        <dbReference type="ARBA" id="ARBA00022525"/>
    </source>
</evidence>